<evidence type="ECO:0000256" key="1">
    <source>
        <dbReference type="SAM" id="MobiDB-lite"/>
    </source>
</evidence>
<reference evidence="2" key="1">
    <citation type="submission" date="2021-02" db="EMBL/GenBank/DDBJ databases">
        <authorList>
            <person name="Nowell W R."/>
        </authorList>
    </citation>
    <scope>NUCLEOTIDE SEQUENCE</scope>
</reference>
<feature type="compositionally biased region" description="Basic and acidic residues" evidence="1">
    <location>
        <begin position="1"/>
        <end position="12"/>
    </location>
</feature>
<feature type="region of interest" description="Disordered" evidence="1">
    <location>
        <begin position="1"/>
        <end position="85"/>
    </location>
</feature>
<accession>A0A815QYX0</accession>
<evidence type="ECO:0000313" key="4">
    <source>
        <dbReference type="Proteomes" id="UP000663829"/>
    </source>
</evidence>
<dbReference type="EMBL" id="CAJOBC010085955">
    <property type="protein sequence ID" value="CAF4337874.1"/>
    <property type="molecule type" value="Genomic_DNA"/>
</dbReference>
<feature type="compositionally biased region" description="Low complexity" evidence="1">
    <location>
        <begin position="35"/>
        <end position="45"/>
    </location>
</feature>
<organism evidence="2 4">
    <name type="scientific">Didymodactylos carnosus</name>
    <dbReference type="NCBI Taxonomy" id="1234261"/>
    <lineage>
        <taxon>Eukaryota</taxon>
        <taxon>Metazoa</taxon>
        <taxon>Spiralia</taxon>
        <taxon>Gnathifera</taxon>
        <taxon>Rotifera</taxon>
        <taxon>Eurotatoria</taxon>
        <taxon>Bdelloidea</taxon>
        <taxon>Philodinida</taxon>
        <taxon>Philodinidae</taxon>
        <taxon>Didymodactylos</taxon>
    </lineage>
</organism>
<name>A0A815QYX0_9BILA</name>
<proteinExistence type="predicted"/>
<feature type="compositionally biased region" description="Polar residues" evidence="1">
    <location>
        <begin position="54"/>
        <end position="63"/>
    </location>
</feature>
<comment type="caution">
    <text evidence="2">The sequence shown here is derived from an EMBL/GenBank/DDBJ whole genome shotgun (WGS) entry which is preliminary data.</text>
</comment>
<dbReference type="Proteomes" id="UP000663829">
    <property type="component" value="Unassembled WGS sequence"/>
</dbReference>
<dbReference type="Proteomes" id="UP000681722">
    <property type="component" value="Unassembled WGS sequence"/>
</dbReference>
<gene>
    <name evidence="2" type="ORF">GPM918_LOCUS35415</name>
    <name evidence="3" type="ORF">SRO942_LOCUS36136</name>
</gene>
<sequence>MTNRGPVEHLPEVNRGMSTQSSISFTGQHPREATTRTTITTNQTTSPVPFSPPMLQSSATTNGKRPLSITDINQCQSEHEPNKRQ</sequence>
<feature type="compositionally biased region" description="Polar residues" evidence="1">
    <location>
        <begin position="16"/>
        <end position="27"/>
    </location>
</feature>
<dbReference type="EMBL" id="CAJNOQ010020483">
    <property type="protein sequence ID" value="CAF1469710.1"/>
    <property type="molecule type" value="Genomic_DNA"/>
</dbReference>
<dbReference type="AlphaFoldDB" id="A0A815QYX0"/>
<protein>
    <submittedName>
        <fullName evidence="2">Uncharacterized protein</fullName>
    </submittedName>
</protein>
<evidence type="ECO:0000313" key="2">
    <source>
        <dbReference type="EMBL" id="CAF1469710.1"/>
    </source>
</evidence>
<keyword evidence="4" id="KW-1185">Reference proteome</keyword>
<evidence type="ECO:0000313" key="3">
    <source>
        <dbReference type="EMBL" id="CAF4337874.1"/>
    </source>
</evidence>